<feature type="region of interest" description="Disordered" evidence="1">
    <location>
        <begin position="14"/>
        <end position="38"/>
    </location>
</feature>
<evidence type="ECO:0000313" key="4">
    <source>
        <dbReference type="Proteomes" id="UP001500831"/>
    </source>
</evidence>
<accession>A0ABN3W5V2</accession>
<keyword evidence="4" id="KW-1185">Reference proteome</keyword>
<evidence type="ECO:0000256" key="1">
    <source>
        <dbReference type="SAM" id="MobiDB-lite"/>
    </source>
</evidence>
<comment type="caution">
    <text evidence="3">The sequence shown here is derived from an EMBL/GenBank/DDBJ whole genome shotgun (WGS) entry which is preliminary data.</text>
</comment>
<dbReference type="Proteomes" id="UP001500831">
    <property type="component" value="Unassembled WGS sequence"/>
</dbReference>
<feature type="domain" description="STAS" evidence="2">
    <location>
        <begin position="51"/>
        <end position="138"/>
    </location>
</feature>
<reference evidence="3 4" key="1">
    <citation type="journal article" date="2019" name="Int. J. Syst. Evol. Microbiol.">
        <title>The Global Catalogue of Microorganisms (GCM) 10K type strain sequencing project: providing services to taxonomists for standard genome sequencing and annotation.</title>
        <authorList>
            <consortium name="The Broad Institute Genomics Platform"/>
            <consortium name="The Broad Institute Genome Sequencing Center for Infectious Disease"/>
            <person name="Wu L."/>
            <person name="Ma J."/>
        </authorList>
    </citation>
    <scope>NUCLEOTIDE SEQUENCE [LARGE SCALE GENOMIC DNA]</scope>
    <source>
        <strain evidence="3 4">JCM 6242</strain>
    </source>
</reference>
<feature type="compositionally biased region" description="Low complexity" evidence="1">
    <location>
        <begin position="24"/>
        <end position="38"/>
    </location>
</feature>
<name>A0ABN3W5V2_9ACTN</name>
<dbReference type="Pfam" id="PF13466">
    <property type="entry name" value="STAS_2"/>
    <property type="match status" value="1"/>
</dbReference>
<dbReference type="SUPFAM" id="SSF52091">
    <property type="entry name" value="SpoIIaa-like"/>
    <property type="match status" value="1"/>
</dbReference>
<gene>
    <name evidence="3" type="ORF">GCM10010517_58960</name>
</gene>
<organism evidence="3 4">
    <name type="scientific">Streptosporangium fragile</name>
    <dbReference type="NCBI Taxonomy" id="46186"/>
    <lineage>
        <taxon>Bacteria</taxon>
        <taxon>Bacillati</taxon>
        <taxon>Actinomycetota</taxon>
        <taxon>Actinomycetes</taxon>
        <taxon>Streptosporangiales</taxon>
        <taxon>Streptosporangiaceae</taxon>
        <taxon>Streptosporangium</taxon>
    </lineage>
</organism>
<dbReference type="InterPro" id="IPR058548">
    <property type="entry name" value="MlaB-like_STAS"/>
</dbReference>
<dbReference type="Gene3D" id="3.30.750.24">
    <property type="entry name" value="STAS domain"/>
    <property type="match status" value="1"/>
</dbReference>
<dbReference type="RefSeq" id="WP_344978381.1">
    <property type="nucleotide sequence ID" value="NZ_BAAAVI010000053.1"/>
</dbReference>
<dbReference type="InterPro" id="IPR036513">
    <property type="entry name" value="STAS_dom_sf"/>
</dbReference>
<dbReference type="InterPro" id="IPR002645">
    <property type="entry name" value="STAS_dom"/>
</dbReference>
<dbReference type="EMBL" id="BAAAVI010000053">
    <property type="protein sequence ID" value="GAA2894294.1"/>
    <property type="molecule type" value="Genomic_DNA"/>
</dbReference>
<dbReference type="PROSITE" id="PS50801">
    <property type="entry name" value="STAS"/>
    <property type="match status" value="1"/>
</dbReference>
<protein>
    <recommendedName>
        <fullName evidence="2">STAS domain-containing protein</fullName>
    </recommendedName>
</protein>
<evidence type="ECO:0000259" key="2">
    <source>
        <dbReference type="PROSITE" id="PS50801"/>
    </source>
</evidence>
<evidence type="ECO:0000313" key="3">
    <source>
        <dbReference type="EMBL" id="GAA2894294.1"/>
    </source>
</evidence>
<sequence>MKKSIVDLRVVTVPNRSQTGPCESPSAGGAVPGRPGRGSLRIAPLMTPAGLKVSGEVDRTTRGIWQEALGGLVTGGGDLHLDLSELTFIDVRGAWLLTQAARDLPSGNRMFLHRSPYCLRSVLTLIGSDPSPIEVEIR</sequence>
<proteinExistence type="predicted"/>